<evidence type="ECO:0008006" key="3">
    <source>
        <dbReference type="Google" id="ProtNLM"/>
    </source>
</evidence>
<evidence type="ECO:0000313" key="1">
    <source>
        <dbReference type="EMBL" id="ATW24326.1"/>
    </source>
</evidence>
<dbReference type="CDD" id="cd00657">
    <property type="entry name" value="Ferritin_like"/>
    <property type="match status" value="1"/>
</dbReference>
<organism evidence="1 2">
    <name type="scientific">Formimonas warabiya</name>
    <dbReference type="NCBI Taxonomy" id="1761012"/>
    <lineage>
        <taxon>Bacteria</taxon>
        <taxon>Bacillati</taxon>
        <taxon>Bacillota</taxon>
        <taxon>Clostridia</taxon>
        <taxon>Eubacteriales</taxon>
        <taxon>Peptococcaceae</taxon>
        <taxon>Candidatus Formimonas</taxon>
    </lineage>
</organism>
<dbReference type="SUPFAM" id="SSF47240">
    <property type="entry name" value="Ferritin-like"/>
    <property type="match status" value="1"/>
</dbReference>
<dbReference type="Proteomes" id="UP000323521">
    <property type="component" value="Chromosome"/>
</dbReference>
<dbReference type="OrthoDB" id="573482at2"/>
<protein>
    <recommendedName>
        <fullName evidence="3">Ferritin-like domain-containing protein</fullName>
    </recommendedName>
</protein>
<accession>A0A3G1KPG1</accession>
<dbReference type="InterPro" id="IPR012347">
    <property type="entry name" value="Ferritin-like"/>
</dbReference>
<dbReference type="RefSeq" id="WP_148133509.1">
    <property type="nucleotide sequence ID" value="NZ_CP017634.1"/>
</dbReference>
<gene>
    <name evidence="1" type="ORF">DCMF_05560</name>
</gene>
<dbReference type="AlphaFoldDB" id="A0A3G1KPG1"/>
<keyword evidence="2" id="KW-1185">Reference proteome</keyword>
<sequence length="175" mass="20091">MFGYCPISMGQYHFWRSSVSGGVGACNFFPNQTYYPENALNKSLSLIKDAVNGEKEDEMFYDYLISVAPTQKDKTIIASIRDDEKKHNQMFRQLYCELTGVTLPPGENIESFTPPKSYLDGIEKALFGELGAVERYRQIFFGLSERHQINMITEIITDEIKHAAKYNFLFAKNTR</sequence>
<name>A0A3G1KPG1_FORW1</name>
<dbReference type="EMBL" id="CP017634">
    <property type="protein sequence ID" value="ATW24326.1"/>
    <property type="molecule type" value="Genomic_DNA"/>
</dbReference>
<dbReference type="KEGG" id="fwa:DCMF_05560"/>
<evidence type="ECO:0000313" key="2">
    <source>
        <dbReference type="Proteomes" id="UP000323521"/>
    </source>
</evidence>
<dbReference type="InterPro" id="IPR009078">
    <property type="entry name" value="Ferritin-like_SF"/>
</dbReference>
<proteinExistence type="predicted"/>
<reference evidence="1 2" key="1">
    <citation type="submission" date="2016-10" db="EMBL/GenBank/DDBJ databases">
        <title>Complete Genome Sequence of Peptococcaceae strain DCMF.</title>
        <authorList>
            <person name="Edwards R.J."/>
            <person name="Holland S.I."/>
            <person name="Deshpande N.P."/>
            <person name="Wong Y.K."/>
            <person name="Ertan H."/>
            <person name="Manefield M."/>
            <person name="Russell T.L."/>
            <person name="Lee M.J."/>
        </authorList>
    </citation>
    <scope>NUCLEOTIDE SEQUENCE [LARGE SCALE GENOMIC DNA]</scope>
    <source>
        <strain evidence="1 2">DCMF</strain>
    </source>
</reference>
<dbReference type="Gene3D" id="1.20.1260.10">
    <property type="match status" value="1"/>
</dbReference>